<feature type="compositionally biased region" description="Pro residues" evidence="1">
    <location>
        <begin position="80"/>
        <end position="89"/>
    </location>
</feature>
<protein>
    <submittedName>
        <fullName evidence="3">Uncharacterized protein</fullName>
    </submittedName>
</protein>
<sequence>MVTGTATAPYCCTLALLALLALLASVCCGVLASDHLTMTTSTALSAAIGGDPPHALDASPSRVRRAIIHHRRRHHGDDLPPGPVAPPPGGGDDEADARLAGTPGPAAGAAASASARAERSANLSHIAGAGRKIMMYVRNRHLQILPDGTVNGTDNEGSDYALQPCSPAALQPCSPAALQPCSPAALALQPCSPAASGGCKTSRVRAAAARDRGTGGCCVLRSQQCRAMQGHAGPRRAGRRQIARQSGAAQHDQHGIPDLA</sequence>
<feature type="chain" id="PRO_5043630835" evidence="2">
    <location>
        <begin position="33"/>
        <end position="260"/>
    </location>
</feature>
<feature type="region of interest" description="Disordered" evidence="1">
    <location>
        <begin position="71"/>
        <end position="113"/>
    </location>
</feature>
<dbReference type="SUPFAM" id="SSF50353">
    <property type="entry name" value="Cytokine"/>
    <property type="match status" value="1"/>
</dbReference>
<feature type="compositionally biased region" description="Basic residues" evidence="1">
    <location>
        <begin position="233"/>
        <end position="242"/>
    </location>
</feature>
<name>A0AAV7Y177_9NEOP</name>
<evidence type="ECO:0000256" key="1">
    <source>
        <dbReference type="SAM" id="MobiDB-lite"/>
    </source>
</evidence>
<evidence type="ECO:0000313" key="3">
    <source>
        <dbReference type="EMBL" id="KAJ1531542.1"/>
    </source>
</evidence>
<reference evidence="3" key="1">
    <citation type="submission" date="2022-12" db="EMBL/GenBank/DDBJ databases">
        <title>Chromosome-level genome assembly of the bean flower thrips Megalurothrips usitatus.</title>
        <authorList>
            <person name="Ma L."/>
            <person name="Liu Q."/>
            <person name="Li H."/>
            <person name="Cai W."/>
        </authorList>
    </citation>
    <scope>NUCLEOTIDE SEQUENCE</scope>
    <source>
        <strain evidence="3">Cailab_2022a</strain>
    </source>
</reference>
<accession>A0AAV7Y177</accession>
<dbReference type="EMBL" id="JAPTSV010000001">
    <property type="protein sequence ID" value="KAJ1531542.1"/>
    <property type="molecule type" value="Genomic_DNA"/>
</dbReference>
<feature type="compositionally biased region" description="Basic and acidic residues" evidence="1">
    <location>
        <begin position="251"/>
        <end position="260"/>
    </location>
</feature>
<feature type="signal peptide" evidence="2">
    <location>
        <begin position="1"/>
        <end position="32"/>
    </location>
</feature>
<proteinExistence type="predicted"/>
<evidence type="ECO:0000256" key="2">
    <source>
        <dbReference type="SAM" id="SignalP"/>
    </source>
</evidence>
<gene>
    <name evidence="3" type="ORF">ONE63_000216</name>
</gene>
<dbReference type="Proteomes" id="UP001075354">
    <property type="component" value="Chromosome 1"/>
</dbReference>
<feature type="region of interest" description="Disordered" evidence="1">
    <location>
        <begin position="229"/>
        <end position="260"/>
    </location>
</feature>
<evidence type="ECO:0000313" key="4">
    <source>
        <dbReference type="Proteomes" id="UP001075354"/>
    </source>
</evidence>
<comment type="caution">
    <text evidence="3">The sequence shown here is derived from an EMBL/GenBank/DDBJ whole genome shotgun (WGS) entry which is preliminary data.</text>
</comment>
<dbReference type="AlphaFoldDB" id="A0AAV7Y177"/>
<keyword evidence="2" id="KW-0732">Signal</keyword>
<dbReference type="Gene3D" id="2.80.10.50">
    <property type="match status" value="1"/>
</dbReference>
<feature type="compositionally biased region" description="Low complexity" evidence="1">
    <location>
        <begin position="98"/>
        <end position="113"/>
    </location>
</feature>
<keyword evidence="4" id="KW-1185">Reference proteome</keyword>
<organism evidence="3 4">
    <name type="scientific">Megalurothrips usitatus</name>
    <name type="common">bean blossom thrips</name>
    <dbReference type="NCBI Taxonomy" id="439358"/>
    <lineage>
        <taxon>Eukaryota</taxon>
        <taxon>Metazoa</taxon>
        <taxon>Ecdysozoa</taxon>
        <taxon>Arthropoda</taxon>
        <taxon>Hexapoda</taxon>
        <taxon>Insecta</taxon>
        <taxon>Pterygota</taxon>
        <taxon>Neoptera</taxon>
        <taxon>Paraneoptera</taxon>
        <taxon>Thysanoptera</taxon>
        <taxon>Terebrantia</taxon>
        <taxon>Thripoidea</taxon>
        <taxon>Thripidae</taxon>
        <taxon>Megalurothrips</taxon>
    </lineage>
</organism>
<dbReference type="InterPro" id="IPR008996">
    <property type="entry name" value="IL1/FGF"/>
</dbReference>